<feature type="chain" id="PRO_5001639916" evidence="3">
    <location>
        <begin position="25"/>
        <end position="364"/>
    </location>
</feature>
<dbReference type="SUPFAM" id="SSF52266">
    <property type="entry name" value="SGNH hydrolase"/>
    <property type="match status" value="1"/>
</dbReference>
<feature type="signal peptide" evidence="3">
    <location>
        <begin position="1"/>
        <end position="24"/>
    </location>
</feature>
<dbReference type="PROSITE" id="PS01098">
    <property type="entry name" value="LIPASE_GDSL_SER"/>
    <property type="match status" value="1"/>
</dbReference>
<dbReference type="InterPro" id="IPR036514">
    <property type="entry name" value="SGNH_hydro_sf"/>
</dbReference>
<evidence type="ECO:0000256" key="2">
    <source>
        <dbReference type="ARBA" id="ARBA00022729"/>
    </source>
</evidence>
<dbReference type="STRING" id="180498.A0A067KWW3"/>
<dbReference type="InterPro" id="IPR035669">
    <property type="entry name" value="SGNH_plant_lipase-like"/>
</dbReference>
<sequence>MSISRSNLQLFLFILTSSISNVCSIEKHSALFIFGDSLFDAGSNIYLRNAFKANFYPFGETFFKFPTGRPCDGRIIPDFIAEYAKLPFIPPYYYSQPDNNNLLVVGVNFASGGAGALVETHKGRTVDLKAQVNYLKKVNQVLREKFGDEETRALLSNAVFLFSIGTNDYLTTFTEPSNLPRFLNCGEEELVEMVIGNLTDVIKEIHKEGGRKFAFVSVGAVDCLPFLRARNPTGGCNEQITTLIKLHNHKFPTALQQLQRELYGFKYANFDFYKALSERINNGSKYGFSEVKASCCGRGPYRGMGSCGMTNGEKKDYELCENPNEYLFFDAHPTEKANKQFAELMWNGSPQDIRPRNLKQLFEA</sequence>
<comment type="similarity">
    <text evidence="1">Belongs to the 'GDSL' lipolytic enzyme family.</text>
</comment>
<dbReference type="Pfam" id="PF00657">
    <property type="entry name" value="Lipase_GDSL"/>
    <property type="match status" value="1"/>
</dbReference>
<dbReference type="PANTHER" id="PTHR45966:SF31">
    <property type="entry name" value="FINGER PROTEIN, PUTATIVE-RELATED"/>
    <property type="match status" value="1"/>
</dbReference>
<dbReference type="CDD" id="cd01837">
    <property type="entry name" value="SGNH_plant_lipase_like"/>
    <property type="match status" value="1"/>
</dbReference>
<dbReference type="InterPro" id="IPR001087">
    <property type="entry name" value="GDSL"/>
</dbReference>
<dbReference type="GO" id="GO:0006629">
    <property type="term" value="P:lipid metabolic process"/>
    <property type="evidence" value="ECO:0007669"/>
    <property type="project" value="InterPro"/>
</dbReference>
<dbReference type="Proteomes" id="UP000027138">
    <property type="component" value="Unassembled WGS sequence"/>
</dbReference>
<reference evidence="4 5" key="1">
    <citation type="journal article" date="2014" name="PLoS ONE">
        <title>Global Analysis of Gene Expression Profiles in Physic Nut (Jatropha curcas L.) Seedlings Exposed to Salt Stress.</title>
        <authorList>
            <person name="Zhang L."/>
            <person name="Zhang C."/>
            <person name="Wu P."/>
            <person name="Chen Y."/>
            <person name="Li M."/>
            <person name="Jiang H."/>
            <person name="Wu G."/>
        </authorList>
    </citation>
    <scope>NUCLEOTIDE SEQUENCE [LARGE SCALE GENOMIC DNA]</scope>
    <source>
        <strain evidence="5">cv. GZQX0401</strain>
        <tissue evidence="4">Young leaves</tissue>
    </source>
</reference>
<dbReference type="GO" id="GO:0016298">
    <property type="term" value="F:lipase activity"/>
    <property type="evidence" value="ECO:0007669"/>
    <property type="project" value="InterPro"/>
</dbReference>
<protein>
    <submittedName>
        <fullName evidence="4">Uncharacterized protein</fullName>
    </submittedName>
</protein>
<dbReference type="EMBL" id="KK914327">
    <property type="protein sequence ID" value="KDP40647.1"/>
    <property type="molecule type" value="Genomic_DNA"/>
</dbReference>
<dbReference type="PANTHER" id="PTHR45966">
    <property type="entry name" value="GDSL-LIKE LIPASE/ACYLHYDROLASE"/>
    <property type="match status" value="1"/>
</dbReference>
<dbReference type="OrthoDB" id="1600564at2759"/>
<organism evidence="4 5">
    <name type="scientific">Jatropha curcas</name>
    <name type="common">Barbados nut</name>
    <dbReference type="NCBI Taxonomy" id="180498"/>
    <lineage>
        <taxon>Eukaryota</taxon>
        <taxon>Viridiplantae</taxon>
        <taxon>Streptophyta</taxon>
        <taxon>Embryophyta</taxon>
        <taxon>Tracheophyta</taxon>
        <taxon>Spermatophyta</taxon>
        <taxon>Magnoliopsida</taxon>
        <taxon>eudicotyledons</taxon>
        <taxon>Gunneridae</taxon>
        <taxon>Pentapetalae</taxon>
        <taxon>rosids</taxon>
        <taxon>fabids</taxon>
        <taxon>Malpighiales</taxon>
        <taxon>Euphorbiaceae</taxon>
        <taxon>Crotonoideae</taxon>
        <taxon>Jatropheae</taxon>
        <taxon>Jatropha</taxon>
    </lineage>
</organism>
<dbReference type="InterPro" id="IPR044552">
    <property type="entry name" value="GLIP1-5/GLL25"/>
</dbReference>
<evidence type="ECO:0000256" key="3">
    <source>
        <dbReference type="SAM" id="SignalP"/>
    </source>
</evidence>
<keyword evidence="2 3" id="KW-0732">Signal</keyword>
<proteinExistence type="inferred from homology"/>
<keyword evidence="5" id="KW-1185">Reference proteome</keyword>
<dbReference type="AlphaFoldDB" id="A0A067KWW3"/>
<accession>A0A067KWW3</accession>
<gene>
    <name evidence="4" type="ORF">JCGZ_24646</name>
</gene>
<name>A0A067KWW3_JATCU</name>
<evidence type="ECO:0000256" key="1">
    <source>
        <dbReference type="ARBA" id="ARBA00008668"/>
    </source>
</evidence>
<dbReference type="InterPro" id="IPR008265">
    <property type="entry name" value="Lipase_GDSL_AS"/>
</dbReference>
<dbReference type="Gene3D" id="3.40.50.1110">
    <property type="entry name" value="SGNH hydrolase"/>
    <property type="match status" value="1"/>
</dbReference>
<evidence type="ECO:0000313" key="5">
    <source>
        <dbReference type="Proteomes" id="UP000027138"/>
    </source>
</evidence>
<evidence type="ECO:0000313" key="4">
    <source>
        <dbReference type="EMBL" id="KDP40647.1"/>
    </source>
</evidence>